<accession>A0A0F9T6H3</accession>
<dbReference type="AlphaFoldDB" id="A0A0F9T6H3"/>
<gene>
    <name evidence="1" type="ORF">LCGC14_0766980</name>
</gene>
<name>A0A0F9T6H3_9ZZZZ</name>
<comment type="caution">
    <text evidence="1">The sequence shown here is derived from an EMBL/GenBank/DDBJ whole genome shotgun (WGS) entry which is preliminary data.</text>
</comment>
<reference evidence="1" key="1">
    <citation type="journal article" date="2015" name="Nature">
        <title>Complex archaea that bridge the gap between prokaryotes and eukaryotes.</title>
        <authorList>
            <person name="Spang A."/>
            <person name="Saw J.H."/>
            <person name="Jorgensen S.L."/>
            <person name="Zaremba-Niedzwiedzka K."/>
            <person name="Martijn J."/>
            <person name="Lind A.E."/>
            <person name="van Eijk R."/>
            <person name="Schleper C."/>
            <person name="Guy L."/>
            <person name="Ettema T.J."/>
        </authorList>
    </citation>
    <scope>NUCLEOTIDE SEQUENCE</scope>
</reference>
<proteinExistence type="predicted"/>
<organism evidence="1">
    <name type="scientific">marine sediment metagenome</name>
    <dbReference type="NCBI Taxonomy" id="412755"/>
    <lineage>
        <taxon>unclassified sequences</taxon>
        <taxon>metagenomes</taxon>
        <taxon>ecological metagenomes</taxon>
    </lineage>
</organism>
<feature type="non-terminal residue" evidence="1">
    <location>
        <position position="505"/>
    </location>
</feature>
<evidence type="ECO:0000313" key="1">
    <source>
        <dbReference type="EMBL" id="KKN37108.1"/>
    </source>
</evidence>
<dbReference type="EMBL" id="LAZR01001920">
    <property type="protein sequence ID" value="KKN37108.1"/>
    <property type="molecule type" value="Genomic_DNA"/>
</dbReference>
<sequence>MVVTLTEYTSKRRLIAAANDEIWWEDDVAAGGMVELDTSSGAIDTTDQLNMFEAYQKALIVNGANLKIADFGNTKITITALTDNRCPAKGDLLTQDQGDGIAYMIVDFVNTARTNIYGYAYYTGNATAFNTTVDISSNDGIASMDPNPIPNANISAVTAPPHWRDWTPYPDVTIDGVVVSYGSMPDKAYLGCLYNGRAVLSGNPQEPNQWYMSRQNNIYDWQYIANDDQSPVKGKQGDLGEADDIIRSLSPYKDDYLSIGCASSAFVMFGDPMYGGELRELTLTTGIFGANSYCWDNNNNFYFWGNNGLYKTTIPGVPQCVSQFKLPRIVTDEAASPSTHRITLLYDNDRHGILVCITLLADGSNSNYWYDLNSIDEQGVGGFFPESYPDACGIYSGIYYDSNTASLKGLVLGCTDGYIRTFDDTVKSDVVGQQSNAINSYVNIGPIPMSGILNREGTLSGVDLTVAGGGSGGSQSDSNDVDFKVYTARTSEQVVERLNANTNPN</sequence>
<protein>
    <submittedName>
        <fullName evidence="1">Uncharacterized protein</fullName>
    </submittedName>
</protein>